<dbReference type="OrthoDB" id="4695618at2"/>
<evidence type="ECO:0000256" key="4">
    <source>
        <dbReference type="ARBA" id="ARBA00022692"/>
    </source>
</evidence>
<dbReference type="PANTHER" id="PTHR43163">
    <property type="entry name" value="DIPEPTIDE TRANSPORT SYSTEM PERMEASE PROTEIN DPPB-RELATED"/>
    <property type="match status" value="1"/>
</dbReference>
<feature type="transmembrane region" description="Helical" evidence="7">
    <location>
        <begin position="302"/>
        <end position="325"/>
    </location>
</feature>
<feature type="transmembrane region" description="Helical" evidence="7">
    <location>
        <begin position="256"/>
        <end position="282"/>
    </location>
</feature>
<dbReference type="Proteomes" id="UP000237752">
    <property type="component" value="Unassembled WGS sequence"/>
</dbReference>
<keyword evidence="6 7" id="KW-0472">Membrane</keyword>
<organism evidence="9 10">
    <name type="scientific">Antricoccus suffuscus</name>
    <dbReference type="NCBI Taxonomy" id="1629062"/>
    <lineage>
        <taxon>Bacteria</taxon>
        <taxon>Bacillati</taxon>
        <taxon>Actinomycetota</taxon>
        <taxon>Actinomycetes</taxon>
        <taxon>Geodermatophilales</taxon>
        <taxon>Antricoccaceae</taxon>
        <taxon>Antricoccus</taxon>
    </lineage>
</organism>
<dbReference type="InterPro" id="IPR000515">
    <property type="entry name" value="MetI-like"/>
</dbReference>
<evidence type="ECO:0000313" key="9">
    <source>
        <dbReference type="EMBL" id="PRZ43069.1"/>
    </source>
</evidence>
<dbReference type="InterPro" id="IPR045621">
    <property type="entry name" value="BPD_transp_1_N"/>
</dbReference>
<accession>A0A2T1A387</accession>
<protein>
    <submittedName>
        <fullName evidence="9">Peptide/nickel transport system permease protein</fullName>
    </submittedName>
</protein>
<reference evidence="9 10" key="1">
    <citation type="submission" date="2018-03" db="EMBL/GenBank/DDBJ databases">
        <title>Genomic Encyclopedia of Archaeal and Bacterial Type Strains, Phase II (KMG-II): from individual species to whole genera.</title>
        <authorList>
            <person name="Goeker M."/>
        </authorList>
    </citation>
    <scope>NUCLEOTIDE SEQUENCE [LARGE SCALE GENOMIC DNA]</scope>
    <source>
        <strain evidence="9 10">DSM 100065</strain>
    </source>
</reference>
<proteinExistence type="inferred from homology"/>
<dbReference type="Pfam" id="PF19300">
    <property type="entry name" value="BPD_transp_1_N"/>
    <property type="match status" value="1"/>
</dbReference>
<keyword evidence="5 7" id="KW-1133">Transmembrane helix</keyword>
<dbReference type="EMBL" id="PVUE01000003">
    <property type="protein sequence ID" value="PRZ43069.1"/>
    <property type="molecule type" value="Genomic_DNA"/>
</dbReference>
<evidence type="ECO:0000256" key="1">
    <source>
        <dbReference type="ARBA" id="ARBA00004651"/>
    </source>
</evidence>
<dbReference type="RefSeq" id="WP_106348044.1">
    <property type="nucleotide sequence ID" value="NZ_PVUE01000003.1"/>
</dbReference>
<gene>
    <name evidence="9" type="ORF">CLV47_103125</name>
</gene>
<keyword evidence="4 7" id="KW-0812">Transmembrane</keyword>
<dbReference type="PROSITE" id="PS50928">
    <property type="entry name" value="ABC_TM1"/>
    <property type="match status" value="1"/>
</dbReference>
<feature type="domain" description="ABC transmembrane type-1" evidence="8">
    <location>
        <begin position="116"/>
        <end position="321"/>
    </location>
</feature>
<keyword evidence="3" id="KW-1003">Cell membrane</keyword>
<comment type="caution">
    <text evidence="9">The sequence shown here is derived from an EMBL/GenBank/DDBJ whole genome shotgun (WGS) entry which is preliminary data.</text>
</comment>
<dbReference type="Gene3D" id="1.10.3720.10">
    <property type="entry name" value="MetI-like"/>
    <property type="match status" value="1"/>
</dbReference>
<feature type="transmembrane region" description="Helical" evidence="7">
    <location>
        <begin position="120"/>
        <end position="142"/>
    </location>
</feature>
<dbReference type="SUPFAM" id="SSF161098">
    <property type="entry name" value="MetI-like"/>
    <property type="match status" value="1"/>
</dbReference>
<evidence type="ECO:0000256" key="6">
    <source>
        <dbReference type="ARBA" id="ARBA00023136"/>
    </source>
</evidence>
<evidence type="ECO:0000256" key="3">
    <source>
        <dbReference type="ARBA" id="ARBA00022475"/>
    </source>
</evidence>
<dbReference type="AlphaFoldDB" id="A0A2T1A387"/>
<keyword evidence="10" id="KW-1185">Reference proteome</keyword>
<feature type="transmembrane region" description="Helical" evidence="7">
    <location>
        <begin position="25"/>
        <end position="51"/>
    </location>
</feature>
<dbReference type="CDD" id="cd06261">
    <property type="entry name" value="TM_PBP2"/>
    <property type="match status" value="1"/>
</dbReference>
<evidence type="ECO:0000259" key="8">
    <source>
        <dbReference type="PROSITE" id="PS50928"/>
    </source>
</evidence>
<comment type="similarity">
    <text evidence="7">Belongs to the binding-protein-dependent transport system permease family.</text>
</comment>
<comment type="subcellular location">
    <subcellularLocation>
        <location evidence="1 7">Cell membrane</location>
        <topology evidence="1 7">Multi-pass membrane protein</topology>
    </subcellularLocation>
</comment>
<evidence type="ECO:0000313" key="10">
    <source>
        <dbReference type="Proteomes" id="UP000237752"/>
    </source>
</evidence>
<dbReference type="InterPro" id="IPR035906">
    <property type="entry name" value="MetI-like_sf"/>
</dbReference>
<feature type="transmembrane region" description="Helical" evidence="7">
    <location>
        <begin position="195"/>
        <end position="215"/>
    </location>
</feature>
<evidence type="ECO:0000256" key="7">
    <source>
        <dbReference type="RuleBase" id="RU363032"/>
    </source>
</evidence>
<dbReference type="PANTHER" id="PTHR43163:SF6">
    <property type="entry name" value="DIPEPTIDE TRANSPORT SYSTEM PERMEASE PROTEIN DPPB-RELATED"/>
    <property type="match status" value="1"/>
</dbReference>
<evidence type="ECO:0000256" key="2">
    <source>
        <dbReference type="ARBA" id="ARBA00022448"/>
    </source>
</evidence>
<sequence>MTAAAVLDASPKLSARPRTLSPLLALARGIGTIVAVLLFASFGTFALGAIAGSSPGAVALGSDATPAAIAAFDHNVGYDRPMIVRYVDWLTSALSGDLGTSWFSGIPVAKSLADRLPVSLSLAGLALLIAIVVGGAAGILAGMRRRTIVDRAITVTSGALSTLPPFVAGIGLIVIFSVGLGALPSGGYVPATAGFGTWLSFLILPAVALSLDAACEITRQLRTGIVSAMEENYVTGAVVRGLTPRRIMFGHVLRNAAGPALAVVGLHIPRLIGGAVVTEAVFALPGMGQLARDSALQGDIPVVQGILLVVLGLVLVSNTVVNVLLERLRPHAARADS</sequence>
<dbReference type="Pfam" id="PF00528">
    <property type="entry name" value="BPD_transp_1"/>
    <property type="match status" value="1"/>
</dbReference>
<dbReference type="GO" id="GO:0055085">
    <property type="term" value="P:transmembrane transport"/>
    <property type="evidence" value="ECO:0007669"/>
    <property type="project" value="InterPro"/>
</dbReference>
<dbReference type="GO" id="GO:0005886">
    <property type="term" value="C:plasma membrane"/>
    <property type="evidence" value="ECO:0007669"/>
    <property type="project" value="UniProtKB-SubCell"/>
</dbReference>
<feature type="transmembrane region" description="Helical" evidence="7">
    <location>
        <begin position="163"/>
        <end position="183"/>
    </location>
</feature>
<keyword evidence="2 7" id="KW-0813">Transport</keyword>
<name>A0A2T1A387_9ACTN</name>
<evidence type="ECO:0000256" key="5">
    <source>
        <dbReference type="ARBA" id="ARBA00022989"/>
    </source>
</evidence>